<name>A0A1Y0I9A0_9GAMM</name>
<keyword evidence="2" id="KW-1185">Reference proteome</keyword>
<evidence type="ECO:0000313" key="2">
    <source>
        <dbReference type="Proteomes" id="UP000196027"/>
    </source>
</evidence>
<evidence type="ECO:0000313" key="1">
    <source>
        <dbReference type="EMBL" id="ARU57041.1"/>
    </source>
</evidence>
<dbReference type="RefSeq" id="WP_087461973.1">
    <property type="nucleotide sequence ID" value="NZ_CP021425.1"/>
</dbReference>
<dbReference type="AlphaFoldDB" id="A0A1Y0I9A0"/>
<dbReference type="KEGG" id="ome:OLMES_2997"/>
<accession>A0A1Y0I9A0</accession>
<sequence length="399" mass="45162">MKGRQYFKKIVEFISTIPGFDEIHKQQCNEAALLFLCESLEQYPLIAFHLDELERLHLPQWQKSLFCVWMGFMLAERLEIPDYALGELFLALCAGDIGVCDAVQNQVLDTNATDQRLPAEDITRAFLSSQKGVCIKVIQLLTNGADDNFVDDESAAAASFDISDRLVIVVNEVYNLAFKHFDGPVHARFVAMLLQCHAVYRFRMIYTKCILLLKVESKETTLYTGTAATDQTIANLEKKRYALHADYLTLLKVVADLKVISPAVDEKVVSRIPYFTWLLINSSGVLSPLSTRFEADEYSRDENAQVETTSSLQDINTACYEMGLLQSYLEHFIVFFAREVRQQLLGSPEWSKTGESKEQGSERVVRITDFISQVLDQTNLINDPQGDDEAFNLFTIGSI</sequence>
<proteinExistence type="predicted"/>
<reference evidence="1 2" key="1">
    <citation type="submission" date="2017-05" db="EMBL/GenBank/DDBJ databases">
        <title>Genomic insights into alkan degradation activity of Oleiphilus messinensis.</title>
        <authorList>
            <person name="Kozyavkin S.A."/>
            <person name="Slesarev A.I."/>
            <person name="Golyshin P.N."/>
            <person name="Korzhenkov A."/>
            <person name="Golyshina O.N."/>
            <person name="Toshchakov S.V."/>
        </authorList>
    </citation>
    <scope>NUCLEOTIDE SEQUENCE [LARGE SCALE GENOMIC DNA]</scope>
    <source>
        <strain evidence="1 2">ME102</strain>
    </source>
</reference>
<organism evidence="1 2">
    <name type="scientific">Oleiphilus messinensis</name>
    <dbReference type="NCBI Taxonomy" id="141451"/>
    <lineage>
        <taxon>Bacteria</taxon>
        <taxon>Pseudomonadati</taxon>
        <taxon>Pseudomonadota</taxon>
        <taxon>Gammaproteobacteria</taxon>
        <taxon>Oceanospirillales</taxon>
        <taxon>Oleiphilaceae</taxon>
        <taxon>Oleiphilus</taxon>
    </lineage>
</organism>
<dbReference type="Proteomes" id="UP000196027">
    <property type="component" value="Chromosome"/>
</dbReference>
<protein>
    <submittedName>
        <fullName evidence="1">Uncharacterized protein</fullName>
    </submittedName>
</protein>
<dbReference type="EMBL" id="CP021425">
    <property type="protein sequence ID" value="ARU57041.1"/>
    <property type="molecule type" value="Genomic_DNA"/>
</dbReference>
<gene>
    <name evidence="1" type="ORF">OLMES_2997</name>
</gene>